<name>A0AAV9IVE6_CYACA</name>
<evidence type="ECO:0000313" key="3">
    <source>
        <dbReference type="Proteomes" id="UP001301350"/>
    </source>
</evidence>
<dbReference type="EMBL" id="JANCYW010000008">
    <property type="protein sequence ID" value="KAK4536263.1"/>
    <property type="molecule type" value="Genomic_DNA"/>
</dbReference>
<evidence type="ECO:0000256" key="1">
    <source>
        <dbReference type="SAM" id="MobiDB-lite"/>
    </source>
</evidence>
<evidence type="ECO:0000313" key="2">
    <source>
        <dbReference type="EMBL" id="KAK4536263.1"/>
    </source>
</evidence>
<keyword evidence="3" id="KW-1185">Reference proteome</keyword>
<feature type="region of interest" description="Disordered" evidence="1">
    <location>
        <begin position="76"/>
        <end position="130"/>
    </location>
</feature>
<comment type="caution">
    <text evidence="2">The sequence shown here is derived from an EMBL/GenBank/DDBJ whole genome shotgun (WGS) entry which is preliminary data.</text>
</comment>
<dbReference type="AlphaFoldDB" id="A0AAV9IVE6"/>
<protein>
    <submittedName>
        <fullName evidence="2">Uncharacterized protein</fullName>
    </submittedName>
</protein>
<sequence>MTESSASYPNRGRGSAEAFVISVLNGGAADVAVAALRRGEGYGLPWRRPPRELGARCAVRARPFFCGALFAVRAATESTPPPPSDGKSTFSARGRGQQPPRNRTPGGTHPRTDRGGSQRRDRQPPSSGEYYRSAAAFENSRWTRRARTQSLQLAAVPAVAPHPQPWFSVRATMTVYGKRSVLRSRARQRLQAAARALILPYARPDWDFMINGLPEALYVSWGDLVADLRQALVRVGGLRPDAAFDADGIATVREPGGRDRS</sequence>
<organism evidence="2 3">
    <name type="scientific">Cyanidium caldarium</name>
    <name type="common">Red alga</name>
    <dbReference type="NCBI Taxonomy" id="2771"/>
    <lineage>
        <taxon>Eukaryota</taxon>
        <taxon>Rhodophyta</taxon>
        <taxon>Bangiophyceae</taxon>
        <taxon>Cyanidiales</taxon>
        <taxon>Cyanidiaceae</taxon>
        <taxon>Cyanidium</taxon>
    </lineage>
</organism>
<feature type="compositionally biased region" description="Basic and acidic residues" evidence="1">
    <location>
        <begin position="110"/>
        <end position="123"/>
    </location>
</feature>
<gene>
    <name evidence="2" type="ORF">CDCA_CDCA08G2288</name>
</gene>
<accession>A0AAV9IVE6</accession>
<proteinExistence type="predicted"/>
<dbReference type="Proteomes" id="UP001301350">
    <property type="component" value="Unassembled WGS sequence"/>
</dbReference>
<reference evidence="2 3" key="1">
    <citation type="submission" date="2022-07" db="EMBL/GenBank/DDBJ databases">
        <title>Genome-wide signatures of adaptation to extreme environments.</title>
        <authorList>
            <person name="Cho C.H."/>
            <person name="Yoon H.S."/>
        </authorList>
    </citation>
    <scope>NUCLEOTIDE SEQUENCE [LARGE SCALE GENOMIC DNA]</scope>
    <source>
        <strain evidence="2 3">DBV 063 E5</strain>
    </source>
</reference>